<evidence type="ECO:0000313" key="5">
    <source>
        <dbReference type="Proteomes" id="UP000187209"/>
    </source>
</evidence>
<dbReference type="FunFam" id="3.40.50.1000:FF:000184">
    <property type="entry name" value="Uncharacterized protein"/>
    <property type="match status" value="1"/>
</dbReference>
<accession>A0A1R2ARW5</accession>
<dbReference type="Proteomes" id="UP000187209">
    <property type="component" value="Unassembled WGS sequence"/>
</dbReference>
<evidence type="ECO:0000259" key="3">
    <source>
        <dbReference type="PROSITE" id="PS50969"/>
    </source>
</evidence>
<dbReference type="InterPro" id="IPR023214">
    <property type="entry name" value="HAD_sf"/>
</dbReference>
<dbReference type="OrthoDB" id="291630at2759"/>
<comment type="similarity">
    <text evidence="1">Belongs to the TIM50 family.</text>
</comment>
<keyword evidence="1" id="KW-0811">Translocation</keyword>
<evidence type="ECO:0000256" key="1">
    <source>
        <dbReference type="RuleBase" id="RU365079"/>
    </source>
</evidence>
<dbReference type="GO" id="GO:0005744">
    <property type="term" value="C:TIM23 mitochondrial import inner membrane translocase complex"/>
    <property type="evidence" value="ECO:0007669"/>
    <property type="project" value="UniProtKB-UniRule"/>
</dbReference>
<comment type="caution">
    <text evidence="4">The sequence shown here is derived from an EMBL/GenBank/DDBJ whole genome shotgun (WGS) entry which is preliminary data.</text>
</comment>
<feature type="compositionally biased region" description="Basic and acidic residues" evidence="2">
    <location>
        <begin position="26"/>
        <end position="36"/>
    </location>
</feature>
<keyword evidence="1" id="KW-0653">Protein transport</keyword>
<dbReference type="CDD" id="cd07521">
    <property type="entry name" value="HAD_FCP1-like"/>
    <property type="match status" value="1"/>
</dbReference>
<dbReference type="AlphaFoldDB" id="A0A1R2ARW5"/>
<evidence type="ECO:0000313" key="4">
    <source>
        <dbReference type="EMBL" id="OMJ67271.1"/>
    </source>
</evidence>
<keyword evidence="1" id="KW-0813">Transport</keyword>
<keyword evidence="1" id="KW-0809">Transit peptide</keyword>
<dbReference type="InterPro" id="IPR004274">
    <property type="entry name" value="FCP1_dom"/>
</dbReference>
<dbReference type="InterPro" id="IPR050365">
    <property type="entry name" value="TIM50"/>
</dbReference>
<keyword evidence="1" id="KW-0496">Mitochondrion</keyword>
<dbReference type="EMBL" id="MPUH01001531">
    <property type="protein sequence ID" value="OMJ67271.1"/>
    <property type="molecule type" value="Genomic_DNA"/>
</dbReference>
<comment type="subunit">
    <text evidence="1">Component of the TIM23 complex.</text>
</comment>
<dbReference type="Gene3D" id="3.40.50.1000">
    <property type="entry name" value="HAD superfamily/HAD-like"/>
    <property type="match status" value="1"/>
</dbReference>
<name>A0A1R2ARW5_9CILI</name>
<comment type="subcellular location">
    <subcellularLocation>
        <location evidence="1">Mitochondrion inner membrane</location>
        <topology evidence="1">Single-pass membrane protein</topology>
    </subcellularLocation>
</comment>
<protein>
    <recommendedName>
        <fullName evidence="1">Mitochondrial import inner membrane translocase subunit TIM50</fullName>
    </recommendedName>
</protein>
<dbReference type="GO" id="GO:0015031">
    <property type="term" value="P:protein transport"/>
    <property type="evidence" value="ECO:0007669"/>
    <property type="project" value="UniProtKB-KW"/>
</dbReference>
<proteinExistence type="inferred from homology"/>
<dbReference type="Pfam" id="PF03031">
    <property type="entry name" value="NIF"/>
    <property type="match status" value="1"/>
</dbReference>
<sequence length="459" mass="52462">MKSYNKAGRSSNTPILLSRARNFSEPPKHLNGESRVKNPNLPPIEISSFNMTSSQFLEEKPLVNLKQVLMIEEKLSEILEKLRQGPVDKSICDDYWALTEDSSVPYLEKLFTEKRTQTTLRHACIIEMAAVAFANICFSDKMPPDLSQHFRNLFYYIHQNFLTIMKLMLYRCSNDSLSNSWTHILRTKIQEKQATIGVKGGVSGFMKHHTALASKILECITSIGPIPLKPALMSVLKIVYCPTFIRARKMIESILLGMSSIIEIPEDLPMLPTSPYLPNTDKEYTLILDLDETLVHYVDNGPESRLNIRPGCSDFLIELKKYYEISIFTAALQDYADWAIDSIDLEKSISYRFYRQHTMQTGPVFIKDLSRLGRDLSKVIIVDNVAENFRLQPGNGLFIKSWFDDVEDTCLAETMVLLREIALSKAQDVRVALRNYRDQVLRQMIKGVSNPLLNFVTSK</sequence>
<feature type="region of interest" description="Disordered" evidence="2">
    <location>
        <begin position="1"/>
        <end position="39"/>
    </location>
</feature>
<gene>
    <name evidence="4" type="ORF">SteCoe_35609</name>
</gene>
<keyword evidence="5" id="KW-1185">Reference proteome</keyword>
<dbReference type="SMART" id="SM00577">
    <property type="entry name" value="CPDc"/>
    <property type="match status" value="1"/>
</dbReference>
<dbReference type="SUPFAM" id="SSF56784">
    <property type="entry name" value="HAD-like"/>
    <property type="match status" value="1"/>
</dbReference>
<comment type="function">
    <text evidence="1">Essential component of the TIM23 complex, a complex that mediates the translocation of transit peptide-containing proteins across the mitochondrial inner membrane.</text>
</comment>
<dbReference type="InterPro" id="IPR036412">
    <property type="entry name" value="HAD-like_sf"/>
</dbReference>
<feature type="domain" description="FCP1 homology" evidence="3">
    <location>
        <begin position="279"/>
        <end position="421"/>
    </location>
</feature>
<organism evidence="4 5">
    <name type="scientific">Stentor coeruleus</name>
    <dbReference type="NCBI Taxonomy" id="5963"/>
    <lineage>
        <taxon>Eukaryota</taxon>
        <taxon>Sar</taxon>
        <taxon>Alveolata</taxon>
        <taxon>Ciliophora</taxon>
        <taxon>Postciliodesmatophora</taxon>
        <taxon>Heterotrichea</taxon>
        <taxon>Heterotrichida</taxon>
        <taxon>Stentoridae</taxon>
        <taxon>Stentor</taxon>
    </lineage>
</organism>
<dbReference type="PANTHER" id="PTHR12210">
    <property type="entry name" value="DULLARD PROTEIN PHOSPHATASE"/>
    <property type="match status" value="1"/>
</dbReference>
<evidence type="ECO:0000256" key="2">
    <source>
        <dbReference type="SAM" id="MobiDB-lite"/>
    </source>
</evidence>
<dbReference type="PROSITE" id="PS50969">
    <property type="entry name" value="FCP1"/>
    <property type="match status" value="1"/>
</dbReference>
<reference evidence="4 5" key="1">
    <citation type="submission" date="2016-11" db="EMBL/GenBank/DDBJ databases">
        <title>The macronuclear genome of Stentor coeruleus: a giant cell with tiny introns.</title>
        <authorList>
            <person name="Slabodnick M."/>
            <person name="Ruby J.G."/>
            <person name="Reiff S.B."/>
            <person name="Swart E.C."/>
            <person name="Gosai S."/>
            <person name="Prabakaran S."/>
            <person name="Witkowska E."/>
            <person name="Larue G.E."/>
            <person name="Fisher S."/>
            <person name="Freeman R.M."/>
            <person name="Gunawardena J."/>
            <person name="Chu W."/>
            <person name="Stover N.A."/>
            <person name="Gregory B.D."/>
            <person name="Nowacki M."/>
            <person name="Derisi J."/>
            <person name="Roy S.W."/>
            <person name="Marshall W.F."/>
            <person name="Sood P."/>
        </authorList>
    </citation>
    <scope>NUCLEOTIDE SEQUENCE [LARGE SCALE GENOMIC DNA]</scope>
    <source>
        <strain evidence="4">WM001</strain>
    </source>
</reference>